<dbReference type="InterPro" id="IPR044492">
    <property type="entry name" value="P_typ_ATPase_HD_dom"/>
</dbReference>
<proteinExistence type="inferred from homology"/>
<evidence type="ECO:0000256" key="5">
    <source>
        <dbReference type="ARBA" id="ARBA00022741"/>
    </source>
</evidence>
<keyword evidence="10" id="KW-1003">Cell membrane</keyword>
<dbReference type="PROSITE" id="PS50846">
    <property type="entry name" value="HMA_2"/>
    <property type="match status" value="1"/>
</dbReference>
<keyword evidence="7" id="KW-1278">Translocase</keyword>
<name>A0ABP6S1J3_9PSEU</name>
<dbReference type="InterPro" id="IPR027256">
    <property type="entry name" value="P-typ_ATPase_IB"/>
</dbReference>
<dbReference type="PROSITE" id="PS00154">
    <property type="entry name" value="ATPASE_E1_E2"/>
    <property type="match status" value="1"/>
</dbReference>
<feature type="transmembrane region" description="Helical" evidence="10">
    <location>
        <begin position="216"/>
        <end position="235"/>
    </location>
</feature>
<dbReference type="SUPFAM" id="SSF56784">
    <property type="entry name" value="HAD-like"/>
    <property type="match status" value="1"/>
</dbReference>
<dbReference type="SFLD" id="SFLDS00003">
    <property type="entry name" value="Haloacid_Dehalogenase"/>
    <property type="match status" value="1"/>
</dbReference>
<comment type="subcellular location">
    <subcellularLocation>
        <location evidence="1">Cell membrane</location>
        <topology evidence="1">Multi-pass membrane protein</topology>
    </subcellularLocation>
</comment>
<dbReference type="PANTHER" id="PTHR43520">
    <property type="entry name" value="ATP7, ISOFORM B"/>
    <property type="match status" value="1"/>
</dbReference>
<feature type="transmembrane region" description="Helical" evidence="10">
    <location>
        <begin position="759"/>
        <end position="777"/>
    </location>
</feature>
<keyword evidence="5 10" id="KW-0547">Nucleotide-binding</keyword>
<dbReference type="InterPro" id="IPR008250">
    <property type="entry name" value="ATPase_P-typ_transduc_dom_A_sf"/>
</dbReference>
<dbReference type="Gene3D" id="2.70.150.10">
    <property type="entry name" value="Calcium-transporting ATPase, cytoplasmic transduction domain A"/>
    <property type="match status" value="1"/>
</dbReference>
<dbReference type="InterPro" id="IPR023214">
    <property type="entry name" value="HAD_sf"/>
</dbReference>
<dbReference type="Pfam" id="PF00403">
    <property type="entry name" value="HMA"/>
    <property type="match status" value="1"/>
</dbReference>
<dbReference type="InterPro" id="IPR018303">
    <property type="entry name" value="ATPase_P-typ_P_site"/>
</dbReference>
<dbReference type="SFLD" id="SFLDG00002">
    <property type="entry name" value="C1.7:_P-type_atpase_like"/>
    <property type="match status" value="1"/>
</dbReference>
<dbReference type="CDD" id="cd02094">
    <property type="entry name" value="P-type_ATPase_Cu-like"/>
    <property type="match status" value="1"/>
</dbReference>
<feature type="region of interest" description="Disordered" evidence="11">
    <location>
        <begin position="1"/>
        <end position="22"/>
    </location>
</feature>
<reference evidence="14" key="1">
    <citation type="journal article" date="2019" name="Int. J. Syst. Evol. Microbiol.">
        <title>The Global Catalogue of Microorganisms (GCM) 10K type strain sequencing project: providing services to taxonomists for standard genome sequencing and annotation.</title>
        <authorList>
            <consortium name="The Broad Institute Genomics Platform"/>
            <consortium name="The Broad Institute Genome Sequencing Center for Infectious Disease"/>
            <person name="Wu L."/>
            <person name="Ma J."/>
        </authorList>
    </citation>
    <scope>NUCLEOTIDE SEQUENCE [LARGE SCALE GENOMIC DNA]</scope>
    <source>
        <strain evidence="14">JCM 9687</strain>
    </source>
</reference>
<organism evidence="13 14">
    <name type="scientific">Saccharopolyspora gregorii</name>
    <dbReference type="NCBI Taxonomy" id="33914"/>
    <lineage>
        <taxon>Bacteria</taxon>
        <taxon>Bacillati</taxon>
        <taxon>Actinomycetota</taxon>
        <taxon>Actinomycetes</taxon>
        <taxon>Pseudonocardiales</taxon>
        <taxon>Pseudonocardiaceae</taxon>
        <taxon>Saccharopolyspora</taxon>
    </lineage>
</organism>
<evidence type="ECO:0000313" key="13">
    <source>
        <dbReference type="EMBL" id="GAA3365484.1"/>
    </source>
</evidence>
<dbReference type="InterPro" id="IPR023299">
    <property type="entry name" value="ATPase_P-typ_cyto_dom_N"/>
</dbReference>
<evidence type="ECO:0000256" key="3">
    <source>
        <dbReference type="ARBA" id="ARBA00022692"/>
    </source>
</evidence>
<dbReference type="SUPFAM" id="SSF81653">
    <property type="entry name" value="Calcium ATPase, transduction domain A"/>
    <property type="match status" value="1"/>
</dbReference>
<evidence type="ECO:0000259" key="12">
    <source>
        <dbReference type="PROSITE" id="PS50846"/>
    </source>
</evidence>
<dbReference type="Proteomes" id="UP001500483">
    <property type="component" value="Unassembled WGS sequence"/>
</dbReference>
<dbReference type="NCBIfam" id="TIGR01525">
    <property type="entry name" value="ATPase-IB_hvy"/>
    <property type="match status" value="1"/>
</dbReference>
<comment type="caution">
    <text evidence="13">The sequence shown here is derived from an EMBL/GenBank/DDBJ whole genome shotgun (WGS) entry which is preliminary data.</text>
</comment>
<dbReference type="InterPro" id="IPR023298">
    <property type="entry name" value="ATPase_P-typ_TM_dom_sf"/>
</dbReference>
<dbReference type="RefSeq" id="WP_344931200.1">
    <property type="nucleotide sequence ID" value="NZ_BAAAYK010000038.1"/>
</dbReference>
<keyword evidence="9 10" id="KW-0472">Membrane</keyword>
<dbReference type="Pfam" id="PF00702">
    <property type="entry name" value="Hydrolase"/>
    <property type="match status" value="1"/>
</dbReference>
<dbReference type="NCBIfam" id="TIGR01494">
    <property type="entry name" value="ATPase_P-type"/>
    <property type="match status" value="2"/>
</dbReference>
<dbReference type="PRINTS" id="PR00940">
    <property type="entry name" value="CATPATPASEA"/>
</dbReference>
<dbReference type="InterPro" id="IPR059000">
    <property type="entry name" value="ATPase_P-type_domA"/>
</dbReference>
<dbReference type="Pfam" id="PF00122">
    <property type="entry name" value="E1-E2_ATPase"/>
    <property type="match status" value="1"/>
</dbReference>
<evidence type="ECO:0000256" key="4">
    <source>
        <dbReference type="ARBA" id="ARBA00022723"/>
    </source>
</evidence>
<feature type="transmembrane region" description="Helical" evidence="10">
    <location>
        <begin position="398"/>
        <end position="419"/>
    </location>
</feature>
<gene>
    <name evidence="13" type="ORF">GCM10020366_65570</name>
</gene>
<feature type="transmembrane region" description="Helical" evidence="10">
    <location>
        <begin position="114"/>
        <end position="135"/>
    </location>
</feature>
<protein>
    <submittedName>
        <fullName evidence="13">Heavy metal translocating P-type ATPase</fullName>
    </submittedName>
</protein>
<sequence>MSPTTTQPTGPPHGSTATEPPRQVELAVRGMTCAACATRVERKLNKLDGVRAGVNYATAVATVEFSAEHEVEQLISTVRGAGYDAEPVSPPDAEPEPAAGGAAPDRVRDLWRRMLVAVVLFVPLCDLSILFTVVPQARFPGWQWLLVALTLPVAGWAAWPFHRAALRGARRGASSMDTLVSLGVTAAVGWSLYAMFARPDPVGEPGWWLLLNPQGALYLEVAAGVTAFVLAGRYFEARAQRRAGDALHALAALRAKDVTVLLDDGSQREVPAAELRAGQRFLVRPGGTVATDGIVEDGRGALDRSAMTGESAPVEVGAGDAVLGGTAVLDGRLVVRATQVGADTRLGAMLRLVSEAQSGKAAVQRLADRISAYFVPAVLAGSALTLLAWLLWTGDSDRAFTAALAVLVIACPCALGLATPTALMVASGRGATLGIFIKGYQALESTRDVDTVVLDKTGTVTEGRMSVVELHVPPERDRAGVLRRAGAVEDASEHAVAAAIAAFARTEADSGAADAEPGSAETAAPSEVDATAVRFPAVHSFAARPGLGAHGVVEERGVLIGRRALFDERGWEVPAELDRLRENWEAQGRTAVLCGEDGAAVAVFALADAVKPTAARAVAELHRLGLRTILLTGDNATTGRAVADEVGIERVISEVLPDEKAEVVRGLRAEGHVVAVIGDGVNDAPALATADLGLAVATGTDIAIDAADLILVREDLTVAPDAIRLARATLRTIRGNLLWAFGYNLAALPLAALGLLNPLIAGATMALSSFFVVSNSLRLRRFTGLRTE</sequence>
<evidence type="ECO:0000256" key="2">
    <source>
        <dbReference type="ARBA" id="ARBA00006024"/>
    </source>
</evidence>
<dbReference type="PROSITE" id="PS01047">
    <property type="entry name" value="HMA_1"/>
    <property type="match status" value="1"/>
</dbReference>
<dbReference type="PRINTS" id="PR00119">
    <property type="entry name" value="CATATPASE"/>
</dbReference>
<evidence type="ECO:0000313" key="14">
    <source>
        <dbReference type="Proteomes" id="UP001500483"/>
    </source>
</evidence>
<dbReference type="PANTHER" id="PTHR43520:SF8">
    <property type="entry name" value="P-TYPE CU(+) TRANSPORTER"/>
    <property type="match status" value="1"/>
</dbReference>
<dbReference type="SUPFAM" id="SSF81665">
    <property type="entry name" value="Calcium ATPase, transmembrane domain M"/>
    <property type="match status" value="1"/>
</dbReference>
<dbReference type="InterPro" id="IPR000579">
    <property type="entry name" value="Cation-trans_P-type_ATPase_A/B"/>
</dbReference>
<dbReference type="Gene3D" id="3.30.70.100">
    <property type="match status" value="1"/>
</dbReference>
<evidence type="ECO:0000256" key="11">
    <source>
        <dbReference type="SAM" id="MobiDB-lite"/>
    </source>
</evidence>
<evidence type="ECO:0000256" key="1">
    <source>
        <dbReference type="ARBA" id="ARBA00004651"/>
    </source>
</evidence>
<dbReference type="InterPro" id="IPR036163">
    <property type="entry name" value="HMA_dom_sf"/>
</dbReference>
<dbReference type="InterPro" id="IPR036412">
    <property type="entry name" value="HAD-like_sf"/>
</dbReference>
<evidence type="ECO:0000256" key="10">
    <source>
        <dbReference type="RuleBase" id="RU362081"/>
    </source>
</evidence>
<keyword evidence="4 10" id="KW-0479">Metal-binding</keyword>
<dbReference type="InterPro" id="IPR006121">
    <property type="entry name" value="HMA_dom"/>
</dbReference>
<dbReference type="InterPro" id="IPR001757">
    <property type="entry name" value="P_typ_ATPase"/>
</dbReference>
<evidence type="ECO:0000256" key="6">
    <source>
        <dbReference type="ARBA" id="ARBA00022840"/>
    </source>
</evidence>
<dbReference type="InterPro" id="IPR017969">
    <property type="entry name" value="Heavy-metal-associated_CS"/>
</dbReference>
<keyword evidence="6 10" id="KW-0067">ATP-binding</keyword>
<evidence type="ECO:0000256" key="9">
    <source>
        <dbReference type="ARBA" id="ARBA00023136"/>
    </source>
</evidence>
<feature type="transmembrane region" description="Helical" evidence="10">
    <location>
        <begin position="737"/>
        <end position="753"/>
    </location>
</feature>
<feature type="transmembrane region" description="Helical" evidence="10">
    <location>
        <begin position="141"/>
        <end position="159"/>
    </location>
</feature>
<feature type="transmembrane region" description="Helical" evidence="10">
    <location>
        <begin position="179"/>
        <end position="196"/>
    </location>
</feature>
<dbReference type="SFLD" id="SFLDF00027">
    <property type="entry name" value="p-type_atpase"/>
    <property type="match status" value="1"/>
</dbReference>
<evidence type="ECO:0000256" key="8">
    <source>
        <dbReference type="ARBA" id="ARBA00022989"/>
    </source>
</evidence>
<dbReference type="Gene3D" id="3.40.1110.10">
    <property type="entry name" value="Calcium-transporting ATPase, cytoplasmic domain N"/>
    <property type="match status" value="1"/>
</dbReference>
<feature type="domain" description="HMA" evidence="12">
    <location>
        <begin position="22"/>
        <end position="86"/>
    </location>
</feature>
<dbReference type="SUPFAM" id="SSF55008">
    <property type="entry name" value="HMA, heavy metal-associated domain"/>
    <property type="match status" value="1"/>
</dbReference>
<dbReference type="CDD" id="cd00371">
    <property type="entry name" value="HMA"/>
    <property type="match status" value="1"/>
</dbReference>
<comment type="similarity">
    <text evidence="2 10">Belongs to the cation transport ATPase (P-type) (TC 3.A.3) family. Type IB subfamily.</text>
</comment>
<accession>A0ABP6S1J3</accession>
<feature type="transmembrane region" description="Helical" evidence="10">
    <location>
        <begin position="370"/>
        <end position="392"/>
    </location>
</feature>
<keyword evidence="8 10" id="KW-1133">Transmembrane helix</keyword>
<evidence type="ECO:0000256" key="7">
    <source>
        <dbReference type="ARBA" id="ARBA00022967"/>
    </source>
</evidence>
<dbReference type="Gene3D" id="3.40.50.1000">
    <property type="entry name" value="HAD superfamily/HAD-like"/>
    <property type="match status" value="1"/>
</dbReference>
<keyword evidence="3 10" id="KW-0812">Transmembrane</keyword>
<dbReference type="EMBL" id="BAAAYK010000038">
    <property type="protein sequence ID" value="GAA3365484.1"/>
    <property type="molecule type" value="Genomic_DNA"/>
</dbReference>
<keyword evidence="14" id="KW-1185">Reference proteome</keyword>